<protein>
    <submittedName>
        <fullName evidence="1">Uncharacterized protein</fullName>
    </submittedName>
</protein>
<dbReference type="Proteomes" id="UP000799753">
    <property type="component" value="Unassembled WGS sequence"/>
</dbReference>
<proteinExistence type="predicted"/>
<reference evidence="1" key="1">
    <citation type="journal article" date="2020" name="Stud. Mycol.">
        <title>101 Dothideomycetes genomes: a test case for predicting lifestyles and emergence of pathogens.</title>
        <authorList>
            <person name="Haridas S."/>
            <person name="Albert R."/>
            <person name="Binder M."/>
            <person name="Bloem J."/>
            <person name="Labutti K."/>
            <person name="Salamov A."/>
            <person name="Andreopoulos B."/>
            <person name="Baker S."/>
            <person name="Barry K."/>
            <person name="Bills G."/>
            <person name="Bluhm B."/>
            <person name="Cannon C."/>
            <person name="Castanera R."/>
            <person name="Culley D."/>
            <person name="Daum C."/>
            <person name="Ezra D."/>
            <person name="Gonzalez J."/>
            <person name="Henrissat B."/>
            <person name="Kuo A."/>
            <person name="Liang C."/>
            <person name="Lipzen A."/>
            <person name="Lutzoni F."/>
            <person name="Magnuson J."/>
            <person name="Mondo S."/>
            <person name="Nolan M."/>
            <person name="Ohm R."/>
            <person name="Pangilinan J."/>
            <person name="Park H.-J."/>
            <person name="Ramirez L."/>
            <person name="Alfaro M."/>
            <person name="Sun H."/>
            <person name="Tritt A."/>
            <person name="Yoshinaga Y."/>
            <person name="Zwiers L.-H."/>
            <person name="Turgeon B."/>
            <person name="Goodwin S."/>
            <person name="Spatafora J."/>
            <person name="Crous P."/>
            <person name="Grigoriev I."/>
        </authorList>
    </citation>
    <scope>NUCLEOTIDE SEQUENCE</scope>
    <source>
        <strain evidence="1">CBS 473.64</strain>
    </source>
</reference>
<dbReference type="EMBL" id="MU006790">
    <property type="protein sequence ID" value="KAF2638261.1"/>
    <property type="molecule type" value="Genomic_DNA"/>
</dbReference>
<sequence>MCLKSLRSLPAGIHVLYNNSYSLLSLLFVSPLSITFLYHDYTSPVVLWTFKGTIKLSSHNTTIAEEHSTFNKLYSFRFGIE</sequence>
<name>A0A6A6RU67_9PLEO</name>
<evidence type="ECO:0000313" key="1">
    <source>
        <dbReference type="EMBL" id="KAF2638261.1"/>
    </source>
</evidence>
<evidence type="ECO:0000313" key="2">
    <source>
        <dbReference type="Proteomes" id="UP000799753"/>
    </source>
</evidence>
<gene>
    <name evidence="1" type="ORF">P280DRAFT_79797</name>
</gene>
<organism evidence="1 2">
    <name type="scientific">Massarina eburnea CBS 473.64</name>
    <dbReference type="NCBI Taxonomy" id="1395130"/>
    <lineage>
        <taxon>Eukaryota</taxon>
        <taxon>Fungi</taxon>
        <taxon>Dikarya</taxon>
        <taxon>Ascomycota</taxon>
        <taxon>Pezizomycotina</taxon>
        <taxon>Dothideomycetes</taxon>
        <taxon>Pleosporomycetidae</taxon>
        <taxon>Pleosporales</taxon>
        <taxon>Massarineae</taxon>
        <taxon>Massarinaceae</taxon>
        <taxon>Massarina</taxon>
    </lineage>
</organism>
<dbReference type="AlphaFoldDB" id="A0A6A6RU67"/>
<accession>A0A6A6RU67</accession>
<keyword evidence="2" id="KW-1185">Reference proteome</keyword>